<organism evidence="1 2">
    <name type="scientific">[Candida] arabinofermentans NRRL YB-2248</name>
    <dbReference type="NCBI Taxonomy" id="983967"/>
    <lineage>
        <taxon>Eukaryota</taxon>
        <taxon>Fungi</taxon>
        <taxon>Dikarya</taxon>
        <taxon>Ascomycota</taxon>
        <taxon>Saccharomycotina</taxon>
        <taxon>Pichiomycetes</taxon>
        <taxon>Pichiales</taxon>
        <taxon>Pichiaceae</taxon>
        <taxon>Ogataea</taxon>
        <taxon>Ogataea/Candida clade</taxon>
    </lineage>
</organism>
<evidence type="ECO:0000313" key="2">
    <source>
        <dbReference type="Proteomes" id="UP000094801"/>
    </source>
</evidence>
<accession>A0A1E4T208</accession>
<proteinExistence type="predicted"/>
<dbReference type="AlphaFoldDB" id="A0A1E4T208"/>
<gene>
    <name evidence="1" type="ORF">CANARDRAFT_27878</name>
</gene>
<evidence type="ECO:0000313" key="1">
    <source>
        <dbReference type="EMBL" id="ODV85789.1"/>
    </source>
</evidence>
<dbReference type="OrthoDB" id="3983982at2759"/>
<reference evidence="2" key="1">
    <citation type="submission" date="2016-04" db="EMBL/GenBank/DDBJ databases">
        <title>Comparative genomics of biotechnologically important yeasts.</title>
        <authorList>
            <consortium name="DOE Joint Genome Institute"/>
            <person name="Riley R."/>
            <person name="Haridas S."/>
            <person name="Wolfe K.H."/>
            <person name="Lopes M.R."/>
            <person name="Hittinger C.T."/>
            <person name="Goker M."/>
            <person name="Salamov A."/>
            <person name="Wisecaver J."/>
            <person name="Long T.M."/>
            <person name="Aerts A.L."/>
            <person name="Barry K."/>
            <person name="Choi C."/>
            <person name="Clum A."/>
            <person name="Coughlan A.Y."/>
            <person name="Deshpande S."/>
            <person name="Douglass A.P."/>
            <person name="Hanson S.J."/>
            <person name="Klenk H.-P."/>
            <person name="Labutti K."/>
            <person name="Lapidus A."/>
            <person name="Lindquist E."/>
            <person name="Lipzen A."/>
            <person name="Meier-Kolthoff J.P."/>
            <person name="Ohm R.A."/>
            <person name="Otillar R.P."/>
            <person name="Pangilinan J."/>
            <person name="Peng Y."/>
            <person name="Rokas A."/>
            <person name="Rosa C.A."/>
            <person name="Scheuner C."/>
            <person name="Sibirny A.A."/>
            <person name="Slot J.C."/>
            <person name="Stielow J.B."/>
            <person name="Sun H."/>
            <person name="Kurtzman C.P."/>
            <person name="Blackwell M."/>
            <person name="Grigoriev I.V."/>
            <person name="Jeffries T.W."/>
        </authorList>
    </citation>
    <scope>NUCLEOTIDE SEQUENCE [LARGE SCALE GENOMIC DNA]</scope>
    <source>
        <strain evidence="2">NRRL YB-2248</strain>
    </source>
</reference>
<name>A0A1E4T208_9ASCO</name>
<protein>
    <submittedName>
        <fullName evidence="1">Uncharacterized protein</fullName>
    </submittedName>
</protein>
<sequence>MSDLHAGYFNNVKIPFKIINHTPLFAYDVPYDMLIQGYSIKEIVGREISPPMLNLNTRWPANFQNPSMYDVTSTYNFHCSLTPIVSYESPESVNTYHKNFLTMFEELKSQKKNTSINLDFKKNIDIFTKVNYSKFFMVLPVSDNTRLELDDLYIKSNEIRFQNEADIGSVLGEEDEPVKHLEGLHVTGGICGIGYKEDLNHLFGMYELFYMNEVLLKPKQELLEKYGGDASNNGLKHISDVQLQLTDKEIEMLTFVSSDVVLNISGAQLIYKL</sequence>
<dbReference type="EMBL" id="KV453851">
    <property type="protein sequence ID" value="ODV85789.1"/>
    <property type="molecule type" value="Genomic_DNA"/>
</dbReference>
<dbReference type="Proteomes" id="UP000094801">
    <property type="component" value="Unassembled WGS sequence"/>
</dbReference>
<keyword evidence="2" id="KW-1185">Reference proteome</keyword>